<protein>
    <submittedName>
        <fullName evidence="1">Uncharacterized protein</fullName>
    </submittedName>
</protein>
<dbReference type="PANTHER" id="PTHR10338:SF108">
    <property type="entry name" value="INTER-ALPHA-TRYPSIN INHIBITOR HEAVY CHAIN H4-LIKE PROTEIN"/>
    <property type="match status" value="1"/>
</dbReference>
<reference evidence="1" key="2">
    <citation type="submission" date="2023-05" db="EMBL/GenBank/DDBJ databases">
        <authorList>
            <person name="Fouks B."/>
        </authorList>
    </citation>
    <scope>NUCLEOTIDE SEQUENCE</scope>
    <source>
        <strain evidence="1">Stay&amp;Tobe</strain>
        <tissue evidence="1">Testes</tissue>
    </source>
</reference>
<dbReference type="Proteomes" id="UP001233999">
    <property type="component" value="Unassembled WGS sequence"/>
</dbReference>
<proteinExistence type="predicted"/>
<reference evidence="1" key="1">
    <citation type="journal article" date="2023" name="IScience">
        <title>Live-bearing cockroach genome reveals convergent evolutionary mechanisms linked to viviparity in insects and beyond.</title>
        <authorList>
            <person name="Fouks B."/>
            <person name="Harrison M.C."/>
            <person name="Mikhailova A.A."/>
            <person name="Marchal E."/>
            <person name="English S."/>
            <person name="Carruthers M."/>
            <person name="Jennings E.C."/>
            <person name="Chiamaka E.L."/>
            <person name="Frigard R.A."/>
            <person name="Pippel M."/>
            <person name="Attardo G.M."/>
            <person name="Benoit J.B."/>
            <person name="Bornberg-Bauer E."/>
            <person name="Tobe S.S."/>
        </authorList>
    </citation>
    <scope>NUCLEOTIDE SEQUENCE</scope>
    <source>
        <strain evidence="1">Stay&amp;Tobe</strain>
    </source>
</reference>
<dbReference type="AlphaFoldDB" id="A0AAD7ZXA3"/>
<organism evidence="1 2">
    <name type="scientific">Diploptera punctata</name>
    <name type="common">Pacific beetle cockroach</name>
    <dbReference type="NCBI Taxonomy" id="6984"/>
    <lineage>
        <taxon>Eukaryota</taxon>
        <taxon>Metazoa</taxon>
        <taxon>Ecdysozoa</taxon>
        <taxon>Arthropoda</taxon>
        <taxon>Hexapoda</taxon>
        <taxon>Insecta</taxon>
        <taxon>Pterygota</taxon>
        <taxon>Neoptera</taxon>
        <taxon>Polyneoptera</taxon>
        <taxon>Dictyoptera</taxon>
        <taxon>Blattodea</taxon>
        <taxon>Blaberoidea</taxon>
        <taxon>Blaberidae</taxon>
        <taxon>Diplopterinae</taxon>
        <taxon>Diploptera</taxon>
    </lineage>
</organism>
<name>A0AAD7ZXA3_DIPPU</name>
<dbReference type="PANTHER" id="PTHR10338">
    <property type="entry name" value="INTER-ALPHA-TRYPSIN INHIBITOR HEAVY CHAIN FAMILY MEMBER"/>
    <property type="match status" value="1"/>
</dbReference>
<feature type="non-terminal residue" evidence="1">
    <location>
        <position position="258"/>
    </location>
</feature>
<evidence type="ECO:0000313" key="1">
    <source>
        <dbReference type="EMBL" id="KAJ9587867.1"/>
    </source>
</evidence>
<comment type="caution">
    <text evidence="1">The sequence shown here is derived from an EMBL/GenBank/DDBJ whole genome shotgun (WGS) entry which is preliminary data.</text>
</comment>
<keyword evidence="2" id="KW-1185">Reference proteome</keyword>
<feature type="non-terminal residue" evidence="1">
    <location>
        <position position="1"/>
    </location>
</feature>
<evidence type="ECO:0000313" key="2">
    <source>
        <dbReference type="Proteomes" id="UP001233999"/>
    </source>
</evidence>
<accession>A0AAD7ZXA3</accession>
<sequence>IEDGTLTTRTFRRLFGGSELVVAGKLREDIDISLKGNVNAISINGTIAYNFEAIIIHLPPIIISHLSNMERLWAYLAIQQLLDEDTALDYDHNNKSLTSPQKEQALQLALEYSFVTSLTSLVVVKPNVTSPLDAQDASQANIDESILAEILAVLGHSLIGLSDFESETTTTDPTKICLKGINDVTWLASNRTVNVATGVDLQVAGNNETNTEFSSCVTSDGEEGHCRHLQYCVLNIFTTEQEDFLPYLCHIDRLCMHY</sequence>
<gene>
    <name evidence="1" type="ORF">L9F63_018701</name>
</gene>
<dbReference type="InterPro" id="IPR050934">
    <property type="entry name" value="ITIH"/>
</dbReference>
<dbReference type="EMBL" id="JASPKZ010006057">
    <property type="protein sequence ID" value="KAJ9587867.1"/>
    <property type="molecule type" value="Genomic_DNA"/>
</dbReference>